<organism evidence="1 2">
    <name type="scientific">Agrobacterium tumefaciens</name>
    <dbReference type="NCBI Taxonomy" id="358"/>
    <lineage>
        <taxon>Bacteria</taxon>
        <taxon>Pseudomonadati</taxon>
        <taxon>Pseudomonadota</taxon>
        <taxon>Alphaproteobacteria</taxon>
        <taxon>Hyphomicrobiales</taxon>
        <taxon>Rhizobiaceae</taxon>
        <taxon>Rhizobium/Agrobacterium group</taxon>
        <taxon>Agrobacterium</taxon>
        <taxon>Agrobacterium tumefaciens complex</taxon>
    </lineage>
</organism>
<evidence type="ECO:0000313" key="1">
    <source>
        <dbReference type="EMBL" id="KIQ01116.1"/>
    </source>
</evidence>
<proteinExistence type="predicted"/>
<gene>
    <name evidence="1" type="ORF">RU07_16185</name>
</gene>
<protein>
    <submittedName>
        <fullName evidence="1">Uncharacterized protein</fullName>
    </submittedName>
</protein>
<accession>A0A0D0JZD0</accession>
<dbReference type="EMBL" id="JXQV01000015">
    <property type="protein sequence ID" value="KIQ01116.1"/>
    <property type="molecule type" value="Genomic_DNA"/>
</dbReference>
<evidence type="ECO:0000313" key="2">
    <source>
        <dbReference type="Proteomes" id="UP000035017"/>
    </source>
</evidence>
<dbReference type="AlphaFoldDB" id="A0A0D0JZD0"/>
<reference evidence="1 2" key="1">
    <citation type="submission" date="2014-12" db="EMBL/GenBank/DDBJ databases">
        <title>16Stimator: statistical estimation of ribosomal gene copy numbers from draft genome assemblies.</title>
        <authorList>
            <person name="Perisin M.A."/>
            <person name="Vetter M."/>
            <person name="Gilbert J.A."/>
            <person name="Bergelson J."/>
        </authorList>
    </citation>
    <scope>NUCLEOTIDE SEQUENCE [LARGE SCALE GENOMIC DNA]</scope>
    <source>
        <strain evidence="1 2">MEJ076</strain>
    </source>
</reference>
<dbReference type="Proteomes" id="UP000035017">
    <property type="component" value="Unassembled WGS sequence"/>
</dbReference>
<comment type="caution">
    <text evidence="1">The sequence shown here is derived from an EMBL/GenBank/DDBJ whole genome shotgun (WGS) entry which is preliminary data.</text>
</comment>
<sequence length="97" mass="10883">MAYQQISDITSDNGNSRDKKVGLAANAIERLAAGETIEQIKAGPRAEYYPTPIEKEAIQEVLALSDELPQYVAVPHFPNIIKFRHPWQGRAFPCNHH</sequence>
<name>A0A0D0JZD0_AGRTU</name>